<dbReference type="AlphaFoldDB" id="A0AAW0XNM9"/>
<reference evidence="7 8" key="1">
    <citation type="journal article" date="2024" name="BMC Genomics">
        <title>Genome assembly of redclaw crayfish (Cherax quadricarinatus) provides insights into its immune adaptation and hypoxia tolerance.</title>
        <authorList>
            <person name="Liu Z."/>
            <person name="Zheng J."/>
            <person name="Li H."/>
            <person name="Fang K."/>
            <person name="Wang S."/>
            <person name="He J."/>
            <person name="Zhou D."/>
            <person name="Weng S."/>
            <person name="Chi M."/>
            <person name="Gu Z."/>
            <person name="He J."/>
            <person name="Li F."/>
            <person name="Wang M."/>
        </authorList>
    </citation>
    <scope>NUCLEOTIDE SEQUENCE [LARGE SCALE GENOMIC DNA]</scope>
    <source>
        <strain evidence="7">ZL_2023a</strain>
    </source>
</reference>
<dbReference type="EMBL" id="JARKIK010000018">
    <property type="protein sequence ID" value="KAK8746188.1"/>
    <property type="molecule type" value="Genomic_DNA"/>
</dbReference>
<keyword evidence="4 5" id="KW-0472">Membrane</keyword>
<dbReference type="PANTHER" id="PTHR22950">
    <property type="entry name" value="AMINO ACID TRANSPORTER"/>
    <property type="match status" value="1"/>
</dbReference>
<feature type="domain" description="Amino acid transporter transmembrane" evidence="6">
    <location>
        <begin position="9"/>
        <end position="147"/>
    </location>
</feature>
<feature type="transmembrane region" description="Helical" evidence="5">
    <location>
        <begin position="88"/>
        <end position="112"/>
    </location>
</feature>
<gene>
    <name evidence="7" type="ORF">OTU49_017289</name>
</gene>
<feature type="transmembrane region" description="Helical" evidence="5">
    <location>
        <begin position="132"/>
        <end position="153"/>
    </location>
</feature>
<accession>A0AAW0XNM9</accession>
<dbReference type="InterPro" id="IPR013057">
    <property type="entry name" value="AA_transpt_TM"/>
</dbReference>
<evidence type="ECO:0000313" key="7">
    <source>
        <dbReference type="EMBL" id="KAK8746188.1"/>
    </source>
</evidence>
<feature type="transmembrane region" description="Helical" evidence="5">
    <location>
        <begin position="20"/>
        <end position="44"/>
    </location>
</feature>
<keyword evidence="2 5" id="KW-0812">Transmembrane</keyword>
<dbReference type="GO" id="GO:0005774">
    <property type="term" value="C:vacuolar membrane"/>
    <property type="evidence" value="ECO:0007669"/>
    <property type="project" value="TreeGrafter"/>
</dbReference>
<evidence type="ECO:0000256" key="2">
    <source>
        <dbReference type="ARBA" id="ARBA00022692"/>
    </source>
</evidence>
<proteinExistence type="predicted"/>
<feature type="non-terminal residue" evidence="7">
    <location>
        <position position="1"/>
    </location>
</feature>
<evidence type="ECO:0000259" key="6">
    <source>
        <dbReference type="Pfam" id="PF01490"/>
    </source>
</evidence>
<evidence type="ECO:0000313" key="8">
    <source>
        <dbReference type="Proteomes" id="UP001445076"/>
    </source>
</evidence>
<dbReference type="Pfam" id="PF01490">
    <property type="entry name" value="Aa_trans"/>
    <property type="match status" value="1"/>
</dbReference>
<keyword evidence="8" id="KW-1185">Reference proteome</keyword>
<comment type="subcellular location">
    <subcellularLocation>
        <location evidence="1">Membrane</location>
        <topology evidence="1">Multi-pass membrane protein</topology>
    </subcellularLocation>
</comment>
<dbReference type="GO" id="GO:0015179">
    <property type="term" value="F:L-amino acid transmembrane transporter activity"/>
    <property type="evidence" value="ECO:0007669"/>
    <property type="project" value="TreeGrafter"/>
</dbReference>
<dbReference type="Proteomes" id="UP001445076">
    <property type="component" value="Unassembled WGS sequence"/>
</dbReference>
<dbReference type="PANTHER" id="PTHR22950:SF703">
    <property type="entry name" value="AMINO ACID TRANSPORTER TRANSMEMBRANE DOMAIN-CONTAINING PROTEIN"/>
    <property type="match status" value="1"/>
</dbReference>
<evidence type="ECO:0000256" key="1">
    <source>
        <dbReference type="ARBA" id="ARBA00004141"/>
    </source>
</evidence>
<sequence>ISYGVLGTNGMKDNILQCVTGTAVVVSKALLLCHFIFAFIIIINPVNQTLEGLLNFPNKMGVRRCLMRGAVMLGIISTGLAVPEFSKILDLVGGSTVTLMSFIMPPLCYLRLCSLSRLDGLPMRVLRSGEKVLLVLIMLVGVTGGVAATWSALQEILSPGAFTTTCFSRTTFLV</sequence>
<evidence type="ECO:0000256" key="3">
    <source>
        <dbReference type="ARBA" id="ARBA00022989"/>
    </source>
</evidence>
<evidence type="ECO:0000256" key="4">
    <source>
        <dbReference type="ARBA" id="ARBA00023136"/>
    </source>
</evidence>
<name>A0AAW0XNM9_CHEQU</name>
<comment type="caution">
    <text evidence="7">The sequence shown here is derived from an EMBL/GenBank/DDBJ whole genome shotgun (WGS) entry which is preliminary data.</text>
</comment>
<keyword evidence="3 5" id="KW-1133">Transmembrane helix</keyword>
<evidence type="ECO:0000256" key="5">
    <source>
        <dbReference type="SAM" id="Phobius"/>
    </source>
</evidence>
<protein>
    <recommendedName>
        <fullName evidence="6">Amino acid transporter transmembrane domain-containing protein</fullName>
    </recommendedName>
</protein>
<organism evidence="7 8">
    <name type="scientific">Cherax quadricarinatus</name>
    <name type="common">Australian red claw crayfish</name>
    <dbReference type="NCBI Taxonomy" id="27406"/>
    <lineage>
        <taxon>Eukaryota</taxon>
        <taxon>Metazoa</taxon>
        <taxon>Ecdysozoa</taxon>
        <taxon>Arthropoda</taxon>
        <taxon>Crustacea</taxon>
        <taxon>Multicrustacea</taxon>
        <taxon>Malacostraca</taxon>
        <taxon>Eumalacostraca</taxon>
        <taxon>Eucarida</taxon>
        <taxon>Decapoda</taxon>
        <taxon>Pleocyemata</taxon>
        <taxon>Astacidea</taxon>
        <taxon>Parastacoidea</taxon>
        <taxon>Parastacidae</taxon>
        <taxon>Cherax</taxon>
    </lineage>
</organism>